<accession>E7N2Q2</accession>
<dbReference type="Pfam" id="PF02574">
    <property type="entry name" value="S-methyl_trans"/>
    <property type="match status" value="1"/>
</dbReference>
<dbReference type="InterPro" id="IPR036589">
    <property type="entry name" value="HCY_dom_sf"/>
</dbReference>
<comment type="cofactor">
    <cofactor evidence="6">
        <name>Zn(2+)</name>
        <dbReference type="ChEBI" id="CHEBI:29105"/>
    </cofactor>
</comment>
<organism evidence="8 9">
    <name type="scientific">Selenomonas artemidis F0399</name>
    <dbReference type="NCBI Taxonomy" id="749551"/>
    <lineage>
        <taxon>Bacteria</taxon>
        <taxon>Bacillati</taxon>
        <taxon>Bacillota</taxon>
        <taxon>Negativicutes</taxon>
        <taxon>Selenomonadales</taxon>
        <taxon>Selenomonadaceae</taxon>
        <taxon>Selenomonas</taxon>
    </lineage>
</organism>
<evidence type="ECO:0000256" key="6">
    <source>
        <dbReference type="PROSITE-ProRule" id="PRU00333"/>
    </source>
</evidence>
<dbReference type="GO" id="GO:0008898">
    <property type="term" value="F:S-adenosylmethionine-homocysteine S-methyltransferase activity"/>
    <property type="evidence" value="ECO:0007669"/>
    <property type="project" value="TreeGrafter"/>
</dbReference>
<evidence type="ECO:0000256" key="2">
    <source>
        <dbReference type="ARBA" id="ARBA00022679"/>
    </source>
</evidence>
<evidence type="ECO:0000256" key="4">
    <source>
        <dbReference type="ARBA" id="ARBA00022833"/>
    </source>
</evidence>
<dbReference type="PANTHER" id="PTHR46015">
    <property type="entry name" value="ZGC:172121"/>
    <property type="match status" value="1"/>
</dbReference>
<dbReference type="GO" id="GO:0032259">
    <property type="term" value="P:methylation"/>
    <property type="evidence" value="ECO:0007669"/>
    <property type="project" value="UniProtKB-KW"/>
</dbReference>
<dbReference type="STRING" id="749551.HMPREF9555_01273"/>
<evidence type="ECO:0000256" key="5">
    <source>
        <dbReference type="ARBA" id="ARBA00076752"/>
    </source>
</evidence>
<dbReference type="InterPro" id="IPR051486">
    <property type="entry name" value="Hcy_S-methyltransferase"/>
</dbReference>
<evidence type="ECO:0000259" key="7">
    <source>
        <dbReference type="PROSITE" id="PS50970"/>
    </source>
</evidence>
<dbReference type="InterPro" id="IPR017226">
    <property type="entry name" value="BHMT-like"/>
</dbReference>
<evidence type="ECO:0000313" key="8">
    <source>
        <dbReference type="EMBL" id="EFW29463.1"/>
    </source>
</evidence>
<dbReference type="HOGENOM" id="CLU_004914_3_2_9"/>
<dbReference type="NCBIfam" id="NF007020">
    <property type="entry name" value="PRK09485.1"/>
    <property type="match status" value="1"/>
</dbReference>
<keyword evidence="9" id="KW-1185">Reference proteome</keyword>
<evidence type="ECO:0000256" key="1">
    <source>
        <dbReference type="ARBA" id="ARBA00022603"/>
    </source>
</evidence>
<proteinExistence type="predicted"/>
<sequence>MLNIIEERLAVSNILVLDGAFATELEARGFSVNDALWSAKAIFERPDLVRDVHLDYLRAGADIVTSASYQATVEGFVKKGFTEEQAAALIVRSVELAREARDIYCLESLADEYHAHEEFTRGSCERCAPAQRRSLGEEPLVAASVGPYGAYLADGSEYRGDYDVDEDALTAFHADRLALLAEGQPDLLACETLPCLPEARAIVRALREKKIHIPAWFSFSCRDGAHISDGTPIADCARFLAGVPEAAAIGVNCTAPQYIEDLIRAIRRETDKPVVVYPNSGEDYSASDKSWHGTAEDFAAGARRWRDAGARIIGGCCRTSPRDIAGIAAWAKA</sequence>
<dbReference type="GO" id="GO:0009086">
    <property type="term" value="P:methionine biosynthetic process"/>
    <property type="evidence" value="ECO:0007669"/>
    <property type="project" value="InterPro"/>
</dbReference>
<dbReference type="PIRSF" id="PIRSF037505">
    <property type="entry name" value="Betaine_HMT"/>
    <property type="match status" value="1"/>
</dbReference>
<dbReference type="EMBL" id="AECV01000023">
    <property type="protein sequence ID" value="EFW29463.1"/>
    <property type="molecule type" value="Genomic_DNA"/>
</dbReference>
<feature type="binding site" evidence="6">
    <location>
        <position position="316"/>
    </location>
    <ligand>
        <name>Zn(2+)</name>
        <dbReference type="ChEBI" id="CHEBI:29105"/>
    </ligand>
</feature>
<dbReference type="SUPFAM" id="SSF82282">
    <property type="entry name" value="Homocysteine S-methyltransferase"/>
    <property type="match status" value="1"/>
</dbReference>
<feature type="binding site" evidence="6">
    <location>
        <position position="253"/>
    </location>
    <ligand>
        <name>Zn(2+)</name>
        <dbReference type="ChEBI" id="CHEBI:29105"/>
    </ligand>
</feature>
<gene>
    <name evidence="8" type="ORF">HMPREF9555_01273</name>
</gene>
<protein>
    <recommendedName>
        <fullName evidence="5">S-methylmethionine:homocysteine methyltransferase</fullName>
    </recommendedName>
</protein>
<dbReference type="PROSITE" id="PS50970">
    <property type="entry name" value="HCY"/>
    <property type="match status" value="1"/>
</dbReference>
<keyword evidence="1 6" id="KW-0489">Methyltransferase</keyword>
<dbReference type="Proteomes" id="UP000004633">
    <property type="component" value="Unassembled WGS sequence"/>
</dbReference>
<dbReference type="PANTHER" id="PTHR46015:SF1">
    <property type="entry name" value="HOMOCYSTEINE S-METHYLTRANSFERASE-LIKE ISOFORM 1"/>
    <property type="match status" value="1"/>
</dbReference>
<dbReference type="Gene3D" id="3.20.20.330">
    <property type="entry name" value="Homocysteine-binding-like domain"/>
    <property type="match status" value="1"/>
</dbReference>
<feature type="domain" description="Hcy-binding" evidence="7">
    <location>
        <begin position="3"/>
        <end position="331"/>
    </location>
</feature>
<dbReference type="AlphaFoldDB" id="E7N2Q2"/>
<keyword evidence="3 6" id="KW-0479">Metal-binding</keyword>
<reference evidence="8 9" key="1">
    <citation type="submission" date="2010-08" db="EMBL/GenBank/DDBJ databases">
        <authorList>
            <person name="Weinstock G."/>
            <person name="Sodergren E."/>
            <person name="Clifton S."/>
            <person name="Fulton L."/>
            <person name="Fulton B."/>
            <person name="Courtney L."/>
            <person name="Fronick C."/>
            <person name="Harrison M."/>
            <person name="Strong C."/>
            <person name="Farmer C."/>
            <person name="Delahaunty K."/>
            <person name="Markovic C."/>
            <person name="Hall O."/>
            <person name="Minx P."/>
            <person name="Tomlinson C."/>
            <person name="Mitreva M."/>
            <person name="Hou S."/>
            <person name="Chen J."/>
            <person name="Wollam A."/>
            <person name="Pepin K.H."/>
            <person name="Johnson M."/>
            <person name="Bhonagiri V."/>
            <person name="Zhang X."/>
            <person name="Suruliraj S."/>
            <person name="Warren W."/>
            <person name="Chinwalla A."/>
            <person name="Mardis E.R."/>
            <person name="Wilson R.K."/>
        </authorList>
    </citation>
    <scope>NUCLEOTIDE SEQUENCE [LARGE SCALE GENOMIC DNA]</scope>
    <source>
        <strain evidence="8 9">F0399</strain>
    </source>
</reference>
<dbReference type="GO" id="GO:0008270">
    <property type="term" value="F:zinc ion binding"/>
    <property type="evidence" value="ECO:0007669"/>
    <property type="project" value="InterPro"/>
</dbReference>
<comment type="caution">
    <text evidence="8">The sequence shown here is derived from an EMBL/GenBank/DDBJ whole genome shotgun (WGS) entry which is preliminary data.</text>
</comment>
<feature type="binding site" evidence="6">
    <location>
        <position position="317"/>
    </location>
    <ligand>
        <name>Zn(2+)</name>
        <dbReference type="ChEBI" id="CHEBI:29105"/>
    </ligand>
</feature>
<dbReference type="FunFam" id="3.20.20.330:FF:000002">
    <property type="entry name" value="Homocysteine S-methyltransferase"/>
    <property type="match status" value="1"/>
</dbReference>
<dbReference type="InterPro" id="IPR003726">
    <property type="entry name" value="HCY_dom"/>
</dbReference>
<keyword evidence="2 6" id="KW-0808">Transferase</keyword>
<keyword evidence="4 6" id="KW-0862">Zinc</keyword>
<name>E7N2Q2_9FIRM</name>
<dbReference type="GO" id="GO:0033528">
    <property type="term" value="P:S-methylmethionine cycle"/>
    <property type="evidence" value="ECO:0007669"/>
    <property type="project" value="TreeGrafter"/>
</dbReference>
<evidence type="ECO:0000256" key="3">
    <source>
        <dbReference type="ARBA" id="ARBA00022723"/>
    </source>
</evidence>
<evidence type="ECO:0000313" key="9">
    <source>
        <dbReference type="Proteomes" id="UP000004633"/>
    </source>
</evidence>